<protein>
    <recommendedName>
        <fullName evidence="4">PEP phosphonomutase</fullName>
    </recommendedName>
</protein>
<gene>
    <name evidence="2" type="ORF">AJAP_28200</name>
</gene>
<evidence type="ECO:0000313" key="3">
    <source>
        <dbReference type="Proteomes" id="UP000028492"/>
    </source>
</evidence>
<dbReference type="STRING" id="208439.AJAP_28200"/>
<feature type="region of interest" description="Disordered" evidence="1">
    <location>
        <begin position="1"/>
        <end position="23"/>
    </location>
</feature>
<name>A0A075UZR8_9PSEU</name>
<organism evidence="2 3">
    <name type="scientific">Amycolatopsis japonica</name>
    <dbReference type="NCBI Taxonomy" id="208439"/>
    <lineage>
        <taxon>Bacteria</taxon>
        <taxon>Bacillati</taxon>
        <taxon>Actinomycetota</taxon>
        <taxon>Actinomycetes</taxon>
        <taxon>Pseudonocardiales</taxon>
        <taxon>Pseudonocardiaceae</taxon>
        <taxon>Amycolatopsis</taxon>
        <taxon>Amycolatopsis japonica group</taxon>
    </lineage>
</organism>
<dbReference type="EMBL" id="CP008953">
    <property type="protein sequence ID" value="AIG78478.1"/>
    <property type="molecule type" value="Genomic_DNA"/>
</dbReference>
<dbReference type="InterPro" id="IPR040442">
    <property type="entry name" value="Pyrv_kinase-like_dom_sf"/>
</dbReference>
<dbReference type="PANTHER" id="PTHR42905:SF16">
    <property type="entry name" value="CARBOXYPHOSPHONOENOLPYRUVATE PHOSPHONOMUTASE-LIKE PROTEIN (AFU_ORTHOLOGUE AFUA_5G07230)"/>
    <property type="match status" value="1"/>
</dbReference>
<accession>A0A075UZR8</accession>
<reference evidence="2 3" key="1">
    <citation type="journal article" date="2014" name="J. Biotechnol.">
        <title>Complete genome sequence of the actinobacterium Amycolatopsis japonica MG417-CF17(T) (=DSM 44213T) producing (S,S)-N,N'-ethylenediaminedisuccinic acid.</title>
        <authorList>
            <person name="Stegmann E."/>
            <person name="Albersmeier A."/>
            <person name="Spohn M."/>
            <person name="Gert H."/>
            <person name="Weber T."/>
            <person name="Wohlleben W."/>
            <person name="Kalinowski J."/>
            <person name="Ruckert C."/>
        </authorList>
    </citation>
    <scope>NUCLEOTIDE SEQUENCE [LARGE SCALE GENOMIC DNA]</scope>
    <source>
        <strain evidence="3">MG417-CF17 (DSM 44213)</strain>
    </source>
</reference>
<dbReference type="Pfam" id="PF13714">
    <property type="entry name" value="PEP_mutase"/>
    <property type="match status" value="1"/>
</dbReference>
<dbReference type="CDD" id="cd00377">
    <property type="entry name" value="ICL_PEPM"/>
    <property type="match status" value="1"/>
</dbReference>
<evidence type="ECO:0008006" key="4">
    <source>
        <dbReference type="Google" id="ProtNLM"/>
    </source>
</evidence>
<dbReference type="InterPro" id="IPR039556">
    <property type="entry name" value="ICL/PEPM"/>
</dbReference>
<dbReference type="Proteomes" id="UP000028492">
    <property type="component" value="Chromosome"/>
</dbReference>
<dbReference type="SUPFAM" id="SSF51621">
    <property type="entry name" value="Phosphoenolpyruvate/pyruvate domain"/>
    <property type="match status" value="1"/>
</dbReference>
<dbReference type="KEGG" id="aja:AJAP_28200"/>
<evidence type="ECO:0000313" key="2">
    <source>
        <dbReference type="EMBL" id="AIG78478.1"/>
    </source>
</evidence>
<dbReference type="InterPro" id="IPR015813">
    <property type="entry name" value="Pyrv/PenolPyrv_kinase-like_dom"/>
</dbReference>
<dbReference type="PANTHER" id="PTHR42905">
    <property type="entry name" value="PHOSPHOENOLPYRUVATE CARBOXYLASE"/>
    <property type="match status" value="1"/>
</dbReference>
<dbReference type="AlphaFoldDB" id="A0A075UZR8"/>
<keyword evidence="3" id="KW-1185">Reference proteome</keyword>
<sequence length="291" mass="29453">MSAHDTFGLPSREPPLPLTTTGTDASAVTEASAGYRRAMTAFAALHVPGSPLLLPNVWEFGAAAFLATQGFPALGTTSLGVSAAEGEPDGAPSSKDATVRLARRLAGLDALISVDLADGFSEDPGEVGALAAELAEAGVAGINLEDALGDPVRHAAKIAAAKDRAPGLFVNARTDTHWLGEPDIGAAIDRSLSYVDAGADGVFVPGLAEAEDVERLVKAVGVPVNLLFLPGKVTVAGLAGLGVARISLGSLPYRMALAATLRTVEAVRDGGELPPAPPSYADVAALLPDSH</sequence>
<dbReference type="GO" id="GO:0003824">
    <property type="term" value="F:catalytic activity"/>
    <property type="evidence" value="ECO:0007669"/>
    <property type="project" value="InterPro"/>
</dbReference>
<dbReference type="HOGENOM" id="CLU_027389_2_3_11"/>
<dbReference type="eggNOG" id="COG2513">
    <property type="taxonomic scope" value="Bacteria"/>
</dbReference>
<evidence type="ECO:0000256" key="1">
    <source>
        <dbReference type="SAM" id="MobiDB-lite"/>
    </source>
</evidence>
<proteinExistence type="predicted"/>
<dbReference type="Gene3D" id="3.20.20.60">
    <property type="entry name" value="Phosphoenolpyruvate-binding domains"/>
    <property type="match status" value="1"/>
</dbReference>